<evidence type="ECO:0000313" key="6">
    <source>
        <dbReference type="EMBL" id="RFU82119.1"/>
    </source>
</evidence>
<evidence type="ECO:0000256" key="5">
    <source>
        <dbReference type="SAM" id="Phobius"/>
    </source>
</evidence>
<dbReference type="PANTHER" id="PTHR48022">
    <property type="entry name" value="PLASTIDIC GLUCOSE TRANSPORTER 4"/>
    <property type="match status" value="1"/>
</dbReference>
<evidence type="ECO:0000256" key="2">
    <source>
        <dbReference type="ARBA" id="ARBA00022692"/>
    </source>
</evidence>
<dbReference type="Gene3D" id="1.20.1250.20">
    <property type="entry name" value="MFS general substrate transporter like domains"/>
    <property type="match status" value="1"/>
</dbReference>
<feature type="transmembrane region" description="Helical" evidence="5">
    <location>
        <begin position="12"/>
        <end position="33"/>
    </location>
</feature>
<accession>A0A395P1D7</accession>
<name>A0A395P1D7_TRIAR</name>
<reference evidence="6 7" key="1">
    <citation type="journal article" date="2018" name="PLoS Pathog.">
        <title>Evolution of structural diversity of trichothecenes, a family of toxins produced by plant pathogenic and entomopathogenic fungi.</title>
        <authorList>
            <person name="Proctor R.H."/>
            <person name="McCormick S.P."/>
            <person name="Kim H.S."/>
            <person name="Cardoza R.E."/>
            <person name="Stanley A.M."/>
            <person name="Lindo L."/>
            <person name="Kelly A."/>
            <person name="Brown D.W."/>
            <person name="Lee T."/>
            <person name="Vaughan M.M."/>
            <person name="Alexander N.J."/>
            <person name="Busman M."/>
            <person name="Gutierrez S."/>
        </authorList>
    </citation>
    <scope>NUCLEOTIDE SEQUENCE [LARGE SCALE GENOMIC DNA]</scope>
    <source>
        <strain evidence="6 7">IBT 40837</strain>
    </source>
</reference>
<comment type="subcellular location">
    <subcellularLocation>
        <location evidence="1">Membrane</location>
        <topology evidence="1">Multi-pass membrane protein</topology>
    </subcellularLocation>
</comment>
<dbReference type="GO" id="GO:0005351">
    <property type="term" value="F:carbohydrate:proton symporter activity"/>
    <property type="evidence" value="ECO:0007669"/>
    <property type="project" value="TreeGrafter"/>
</dbReference>
<dbReference type="AlphaFoldDB" id="A0A395P1D7"/>
<keyword evidence="2 5" id="KW-0812">Transmembrane</keyword>
<sequence length="78" mass="8703">MVAPTALETIGYKYYIVFCVVCATIPPVVCFFFPETMGQNLEDIERIFQESKSIQQTVALAPARATAEAIENIDDIEQ</sequence>
<evidence type="ECO:0000313" key="7">
    <source>
        <dbReference type="Proteomes" id="UP000266272"/>
    </source>
</evidence>
<dbReference type="InterPro" id="IPR036259">
    <property type="entry name" value="MFS_trans_sf"/>
</dbReference>
<dbReference type="Pfam" id="PF00083">
    <property type="entry name" value="Sugar_tr"/>
    <property type="match status" value="1"/>
</dbReference>
<keyword evidence="6" id="KW-0813">Transport</keyword>
<evidence type="ECO:0000256" key="4">
    <source>
        <dbReference type="ARBA" id="ARBA00023136"/>
    </source>
</evidence>
<keyword evidence="6" id="KW-0762">Sugar transport</keyword>
<dbReference type="EMBL" id="PXOA01000006">
    <property type="protein sequence ID" value="RFU82119.1"/>
    <property type="molecule type" value="Genomic_DNA"/>
</dbReference>
<keyword evidence="3 5" id="KW-1133">Transmembrane helix</keyword>
<protein>
    <submittedName>
        <fullName evidence="6">Sugar transporter stl1</fullName>
    </submittedName>
</protein>
<proteinExistence type="predicted"/>
<keyword evidence="7" id="KW-1185">Reference proteome</keyword>
<dbReference type="GO" id="GO:0016020">
    <property type="term" value="C:membrane"/>
    <property type="evidence" value="ECO:0007669"/>
    <property type="project" value="UniProtKB-SubCell"/>
</dbReference>
<keyword evidence="4 5" id="KW-0472">Membrane</keyword>
<dbReference type="Proteomes" id="UP000266272">
    <property type="component" value="Unassembled WGS sequence"/>
</dbReference>
<dbReference type="PANTHER" id="PTHR48022:SF45">
    <property type="entry name" value="MAJOR FACILITATOR SUPERFAMILY (MFS) PROFILE DOMAIN-CONTAINING PROTEIN-RELATED"/>
    <property type="match status" value="1"/>
</dbReference>
<gene>
    <name evidence="6" type="ORF">TARUN_61</name>
</gene>
<evidence type="ECO:0000256" key="3">
    <source>
        <dbReference type="ARBA" id="ARBA00022989"/>
    </source>
</evidence>
<dbReference type="InterPro" id="IPR050360">
    <property type="entry name" value="MFS_Sugar_Transporters"/>
</dbReference>
<organism evidence="6 7">
    <name type="scientific">Trichoderma arundinaceum</name>
    <dbReference type="NCBI Taxonomy" id="490622"/>
    <lineage>
        <taxon>Eukaryota</taxon>
        <taxon>Fungi</taxon>
        <taxon>Dikarya</taxon>
        <taxon>Ascomycota</taxon>
        <taxon>Pezizomycotina</taxon>
        <taxon>Sordariomycetes</taxon>
        <taxon>Hypocreomycetidae</taxon>
        <taxon>Hypocreales</taxon>
        <taxon>Hypocreaceae</taxon>
        <taxon>Trichoderma</taxon>
    </lineage>
</organism>
<dbReference type="InterPro" id="IPR005828">
    <property type="entry name" value="MFS_sugar_transport-like"/>
</dbReference>
<comment type="caution">
    <text evidence="6">The sequence shown here is derived from an EMBL/GenBank/DDBJ whole genome shotgun (WGS) entry which is preliminary data.</text>
</comment>
<dbReference type="OrthoDB" id="6612291at2759"/>
<evidence type="ECO:0000256" key="1">
    <source>
        <dbReference type="ARBA" id="ARBA00004141"/>
    </source>
</evidence>